<organism evidence="1 2">
    <name type="scientific">Faecalibaculum rodentium</name>
    <dbReference type="NCBI Taxonomy" id="1702221"/>
    <lineage>
        <taxon>Bacteria</taxon>
        <taxon>Bacillati</taxon>
        <taxon>Bacillota</taxon>
        <taxon>Erysipelotrichia</taxon>
        <taxon>Erysipelotrichales</taxon>
        <taxon>Erysipelotrichaceae</taxon>
        <taxon>Faecalibaculum</taxon>
    </lineage>
</organism>
<gene>
    <name evidence="1" type="ORF">AALO17_01370</name>
</gene>
<accession>A0A140DRJ4</accession>
<dbReference type="AlphaFoldDB" id="A0A140DRJ4"/>
<protein>
    <recommendedName>
        <fullName evidence="3">CRISPR-associated protein Cas6 C-terminal domain-containing protein</fullName>
    </recommendedName>
</protein>
<dbReference type="EMBL" id="CP011391">
    <property type="protein sequence ID" value="AMK53271.1"/>
    <property type="molecule type" value="Genomic_DNA"/>
</dbReference>
<dbReference type="STRING" id="1702221.AALO17_01370"/>
<name>A0A140DRJ4_9FIRM</name>
<evidence type="ECO:0008006" key="3">
    <source>
        <dbReference type="Google" id="ProtNLM"/>
    </source>
</evidence>
<keyword evidence="2" id="KW-1185">Reference proteome</keyword>
<dbReference type="KEGG" id="fro:AALO17_01370"/>
<evidence type="ECO:0000313" key="2">
    <source>
        <dbReference type="Proteomes" id="UP000069771"/>
    </source>
</evidence>
<dbReference type="Proteomes" id="UP000069771">
    <property type="component" value="Chromosome"/>
</dbReference>
<evidence type="ECO:0000313" key="1">
    <source>
        <dbReference type="EMBL" id="AMK53271.1"/>
    </source>
</evidence>
<proteinExistence type="predicted"/>
<reference evidence="1 2" key="1">
    <citation type="journal article" date="2016" name="Gut Pathog.">
        <title>Whole genome sequencing of "Faecalibaculum rodentium" ALO17, isolated from C57BL/6J laboratory mouse feces.</title>
        <authorList>
            <person name="Lim S."/>
            <person name="Chang D.H."/>
            <person name="Ahn S."/>
            <person name="Kim B.C."/>
        </authorList>
    </citation>
    <scope>NUCLEOTIDE SEQUENCE [LARGE SCALE GENOMIC DNA]</scope>
    <source>
        <strain evidence="1 2">Alo17</strain>
    </source>
</reference>
<sequence>MLYRDIMNYIRKLSCFNADKKCRDCPESGFCKYHQVSGGNFDWSPSLLIRSSVFYHQVAGPGEVMDFNFFFIGSGISFLPFIELFFQSHSHLHGIPMILKGFERTSMDETPLSAKGIRILTPVESADISSVLQEMVTCWNDKYQADIGLSLTARNRLENPVRVSMPGFRTGGREIRPKGYAGQVKELELPAFALETGIGKWNFMGGGRLETESDS</sequence>